<evidence type="ECO:0000313" key="4">
    <source>
        <dbReference type="Proteomes" id="UP000183832"/>
    </source>
</evidence>
<dbReference type="Pfam" id="PF15377">
    <property type="entry name" value="DUF4604"/>
    <property type="match status" value="1"/>
</dbReference>
<name>A0A1J1IT67_9DIPT</name>
<protein>
    <submittedName>
        <fullName evidence="3">CLUMA_CG015742, isoform A</fullName>
    </submittedName>
</protein>
<dbReference type="InterPro" id="IPR027911">
    <property type="entry name" value="DUF4604"/>
</dbReference>
<feature type="compositionally biased region" description="Acidic residues" evidence="1">
    <location>
        <begin position="135"/>
        <end position="144"/>
    </location>
</feature>
<dbReference type="STRING" id="568069.A0A1J1IT67"/>
<keyword evidence="4" id="KW-1185">Reference proteome</keyword>
<sequence length="144" mass="16728">MSKRNVAFIKPEEPNFLKRIKQQIGYKEPDTIETKRAAVDNFSDDEEDYQEKDDEKPLVVQIKEGDLTEEEAARLAKEESEKPADLNQRIVFKRKKKDEVDESSKDVDGSSTEKHKNSKKVKEKRQKPVKNLLSFEDDNDDDEG</sequence>
<feature type="compositionally biased region" description="Basic and acidic residues" evidence="1">
    <location>
        <begin position="97"/>
        <end position="115"/>
    </location>
</feature>
<evidence type="ECO:0000313" key="3">
    <source>
        <dbReference type="EMBL" id="CRL02922.1"/>
    </source>
</evidence>
<gene>
    <name evidence="3" type="ORF">CLUMA_CG015742</name>
</gene>
<dbReference type="Proteomes" id="UP000183832">
    <property type="component" value="Unassembled WGS sequence"/>
</dbReference>
<dbReference type="EMBL" id="CVRI01000058">
    <property type="protein sequence ID" value="CRL02922.1"/>
    <property type="molecule type" value="Genomic_DNA"/>
</dbReference>
<feature type="compositionally biased region" description="Basic residues" evidence="1">
    <location>
        <begin position="116"/>
        <end position="128"/>
    </location>
</feature>
<evidence type="ECO:0000259" key="2">
    <source>
        <dbReference type="Pfam" id="PF15377"/>
    </source>
</evidence>
<dbReference type="PANTHER" id="PTHR31195:SF2">
    <property type="entry name" value="GEO02494P1"/>
    <property type="match status" value="1"/>
</dbReference>
<dbReference type="PANTHER" id="PTHR31195">
    <property type="entry name" value="GEO02494P1"/>
    <property type="match status" value="1"/>
</dbReference>
<feature type="compositionally biased region" description="Acidic residues" evidence="1">
    <location>
        <begin position="42"/>
        <end position="52"/>
    </location>
</feature>
<dbReference type="OrthoDB" id="10043580at2759"/>
<dbReference type="InterPro" id="IPR040219">
    <property type="entry name" value="KIAA1143-like"/>
</dbReference>
<reference evidence="3 4" key="1">
    <citation type="submission" date="2015-04" db="EMBL/GenBank/DDBJ databases">
        <authorList>
            <person name="Syromyatnikov M.Y."/>
            <person name="Popov V.N."/>
        </authorList>
    </citation>
    <scope>NUCLEOTIDE SEQUENCE [LARGE SCALE GENOMIC DNA]</scope>
</reference>
<feature type="compositionally biased region" description="Basic and acidic residues" evidence="1">
    <location>
        <begin position="53"/>
        <end position="84"/>
    </location>
</feature>
<proteinExistence type="predicted"/>
<evidence type="ECO:0000256" key="1">
    <source>
        <dbReference type="SAM" id="MobiDB-lite"/>
    </source>
</evidence>
<feature type="region of interest" description="Disordered" evidence="1">
    <location>
        <begin position="27"/>
        <end position="144"/>
    </location>
</feature>
<feature type="domain" description="DUF4604" evidence="2">
    <location>
        <begin position="4"/>
        <end position="138"/>
    </location>
</feature>
<feature type="compositionally biased region" description="Basic and acidic residues" evidence="1">
    <location>
        <begin position="27"/>
        <end position="38"/>
    </location>
</feature>
<organism evidence="3 4">
    <name type="scientific">Clunio marinus</name>
    <dbReference type="NCBI Taxonomy" id="568069"/>
    <lineage>
        <taxon>Eukaryota</taxon>
        <taxon>Metazoa</taxon>
        <taxon>Ecdysozoa</taxon>
        <taxon>Arthropoda</taxon>
        <taxon>Hexapoda</taxon>
        <taxon>Insecta</taxon>
        <taxon>Pterygota</taxon>
        <taxon>Neoptera</taxon>
        <taxon>Endopterygota</taxon>
        <taxon>Diptera</taxon>
        <taxon>Nematocera</taxon>
        <taxon>Chironomoidea</taxon>
        <taxon>Chironomidae</taxon>
        <taxon>Clunio</taxon>
    </lineage>
</organism>
<accession>A0A1J1IT67</accession>
<dbReference type="AlphaFoldDB" id="A0A1J1IT67"/>